<sequence length="140" mass="15701">MIAFLPGLATLMAVYAGYILHNSFHVATIESETPYTFYGVTISSSTSEINQVATTYMADHQSSPAQLAKAACYYDILINPYLRCEYHRKNAIPDWYGIPDRVICAGEYAVLKAKLRPNKEEVQRAIDRISDDFSKAIGRI</sequence>
<name>A0AAV9HUM8_9PEZI</name>
<dbReference type="AlphaFoldDB" id="A0AAV9HUM8"/>
<feature type="non-terminal residue" evidence="1">
    <location>
        <position position="140"/>
    </location>
</feature>
<evidence type="ECO:0000313" key="2">
    <source>
        <dbReference type="Proteomes" id="UP001321749"/>
    </source>
</evidence>
<gene>
    <name evidence="1" type="ORF">QBC42DRAFT_197941</name>
</gene>
<protein>
    <submittedName>
        <fullName evidence="1">Uncharacterized protein</fullName>
    </submittedName>
</protein>
<organism evidence="1 2">
    <name type="scientific">Cladorrhinum samala</name>
    <dbReference type="NCBI Taxonomy" id="585594"/>
    <lineage>
        <taxon>Eukaryota</taxon>
        <taxon>Fungi</taxon>
        <taxon>Dikarya</taxon>
        <taxon>Ascomycota</taxon>
        <taxon>Pezizomycotina</taxon>
        <taxon>Sordariomycetes</taxon>
        <taxon>Sordariomycetidae</taxon>
        <taxon>Sordariales</taxon>
        <taxon>Podosporaceae</taxon>
        <taxon>Cladorrhinum</taxon>
    </lineage>
</organism>
<accession>A0AAV9HUM8</accession>
<evidence type="ECO:0000313" key="1">
    <source>
        <dbReference type="EMBL" id="KAK4463865.1"/>
    </source>
</evidence>
<keyword evidence="2" id="KW-1185">Reference proteome</keyword>
<dbReference type="Proteomes" id="UP001321749">
    <property type="component" value="Unassembled WGS sequence"/>
</dbReference>
<proteinExistence type="predicted"/>
<reference evidence="1" key="2">
    <citation type="submission" date="2023-06" db="EMBL/GenBank/DDBJ databases">
        <authorList>
            <consortium name="Lawrence Berkeley National Laboratory"/>
            <person name="Mondo S.J."/>
            <person name="Hensen N."/>
            <person name="Bonometti L."/>
            <person name="Westerberg I."/>
            <person name="Brannstrom I.O."/>
            <person name="Guillou S."/>
            <person name="Cros-Aarteil S."/>
            <person name="Calhoun S."/>
            <person name="Haridas S."/>
            <person name="Kuo A."/>
            <person name="Pangilinan J."/>
            <person name="Riley R."/>
            <person name="Labutti K."/>
            <person name="Andreopoulos B."/>
            <person name="Lipzen A."/>
            <person name="Chen C."/>
            <person name="Yanf M."/>
            <person name="Daum C."/>
            <person name="Ng V."/>
            <person name="Clum A."/>
            <person name="Steindorff A."/>
            <person name="Ohm R."/>
            <person name="Martin F."/>
            <person name="Silar P."/>
            <person name="Natvig D."/>
            <person name="Lalanne C."/>
            <person name="Gautier V."/>
            <person name="Ament-Velasquez S.L."/>
            <person name="Kruys A."/>
            <person name="Hutchinson M.I."/>
            <person name="Powell A.J."/>
            <person name="Barry K."/>
            <person name="Miller A.N."/>
            <person name="Grigoriev I.V."/>
            <person name="Debuchy R."/>
            <person name="Gladieux P."/>
            <person name="Thoren M.H."/>
            <person name="Johannesson H."/>
        </authorList>
    </citation>
    <scope>NUCLEOTIDE SEQUENCE</scope>
    <source>
        <strain evidence="1">PSN324</strain>
    </source>
</reference>
<dbReference type="EMBL" id="MU864954">
    <property type="protein sequence ID" value="KAK4463865.1"/>
    <property type="molecule type" value="Genomic_DNA"/>
</dbReference>
<comment type="caution">
    <text evidence="1">The sequence shown here is derived from an EMBL/GenBank/DDBJ whole genome shotgun (WGS) entry which is preliminary data.</text>
</comment>
<reference evidence="1" key="1">
    <citation type="journal article" date="2023" name="Mol. Phylogenet. Evol.">
        <title>Genome-scale phylogeny and comparative genomics of the fungal order Sordariales.</title>
        <authorList>
            <person name="Hensen N."/>
            <person name="Bonometti L."/>
            <person name="Westerberg I."/>
            <person name="Brannstrom I.O."/>
            <person name="Guillou S."/>
            <person name="Cros-Aarteil S."/>
            <person name="Calhoun S."/>
            <person name="Haridas S."/>
            <person name="Kuo A."/>
            <person name="Mondo S."/>
            <person name="Pangilinan J."/>
            <person name="Riley R."/>
            <person name="LaButti K."/>
            <person name="Andreopoulos B."/>
            <person name="Lipzen A."/>
            <person name="Chen C."/>
            <person name="Yan M."/>
            <person name="Daum C."/>
            <person name="Ng V."/>
            <person name="Clum A."/>
            <person name="Steindorff A."/>
            <person name="Ohm R.A."/>
            <person name="Martin F."/>
            <person name="Silar P."/>
            <person name="Natvig D.O."/>
            <person name="Lalanne C."/>
            <person name="Gautier V."/>
            <person name="Ament-Velasquez S.L."/>
            <person name="Kruys A."/>
            <person name="Hutchinson M.I."/>
            <person name="Powell A.J."/>
            <person name="Barry K."/>
            <person name="Miller A.N."/>
            <person name="Grigoriev I.V."/>
            <person name="Debuchy R."/>
            <person name="Gladieux P."/>
            <person name="Hiltunen Thoren M."/>
            <person name="Johannesson H."/>
        </authorList>
    </citation>
    <scope>NUCLEOTIDE SEQUENCE</scope>
    <source>
        <strain evidence="1">PSN324</strain>
    </source>
</reference>